<dbReference type="Gene3D" id="1.25.40.10">
    <property type="entry name" value="Tetratricopeptide repeat domain"/>
    <property type="match status" value="2"/>
</dbReference>
<keyword evidence="6 11" id="KW-0418">Kinase</keyword>
<dbReference type="InterPro" id="IPR005467">
    <property type="entry name" value="His_kinase_dom"/>
</dbReference>
<evidence type="ECO:0000313" key="11">
    <source>
        <dbReference type="EMBL" id="OBR40399.1"/>
    </source>
</evidence>
<dbReference type="Pfam" id="PF02518">
    <property type="entry name" value="HATPase_c"/>
    <property type="match status" value="1"/>
</dbReference>
<dbReference type="GO" id="GO:0004673">
    <property type="term" value="F:protein histidine kinase activity"/>
    <property type="evidence" value="ECO:0007669"/>
    <property type="project" value="UniProtKB-EC"/>
</dbReference>
<dbReference type="GO" id="GO:0005524">
    <property type="term" value="F:ATP binding"/>
    <property type="evidence" value="ECO:0007669"/>
    <property type="project" value="UniProtKB-KW"/>
</dbReference>
<dbReference type="InterPro" id="IPR003594">
    <property type="entry name" value="HATPase_dom"/>
</dbReference>
<keyword evidence="9" id="KW-0472">Membrane</keyword>
<evidence type="ECO:0000256" key="6">
    <source>
        <dbReference type="ARBA" id="ARBA00022777"/>
    </source>
</evidence>
<dbReference type="Pfam" id="PF13181">
    <property type="entry name" value="TPR_8"/>
    <property type="match status" value="1"/>
</dbReference>
<comment type="caution">
    <text evidence="11">The sequence shown here is derived from an EMBL/GenBank/DDBJ whole genome shotgun (WGS) entry which is preliminary data.</text>
</comment>
<evidence type="ECO:0000313" key="12">
    <source>
        <dbReference type="Proteomes" id="UP000092164"/>
    </source>
</evidence>
<dbReference type="OrthoDB" id="9767435at2"/>
<gene>
    <name evidence="11" type="ORF">A9200_16090</name>
</gene>
<keyword evidence="4" id="KW-0808">Transferase</keyword>
<feature type="domain" description="Histidine kinase" evidence="10">
    <location>
        <begin position="459"/>
        <end position="650"/>
    </location>
</feature>
<dbReference type="EMBL" id="LZFP01000008">
    <property type="protein sequence ID" value="OBR40399.1"/>
    <property type="molecule type" value="Genomic_DNA"/>
</dbReference>
<evidence type="ECO:0000256" key="4">
    <source>
        <dbReference type="ARBA" id="ARBA00022679"/>
    </source>
</evidence>
<comment type="catalytic activity">
    <reaction evidence="1">
        <text>ATP + protein L-histidine = ADP + protein N-phospho-L-histidine.</text>
        <dbReference type="EC" id="2.7.13.3"/>
    </reaction>
</comment>
<accession>A0A1B7ZBX3</accession>
<dbReference type="InterPro" id="IPR019734">
    <property type="entry name" value="TPR_rpt"/>
</dbReference>
<dbReference type="SUPFAM" id="SSF48452">
    <property type="entry name" value="TPR-like"/>
    <property type="match status" value="1"/>
</dbReference>
<dbReference type="SMART" id="SM00387">
    <property type="entry name" value="HATPase_c"/>
    <property type="match status" value="1"/>
</dbReference>
<proteinExistence type="predicted"/>
<feature type="repeat" description="TPR" evidence="8">
    <location>
        <begin position="302"/>
        <end position="335"/>
    </location>
</feature>
<evidence type="ECO:0000256" key="8">
    <source>
        <dbReference type="PROSITE-ProRule" id="PRU00339"/>
    </source>
</evidence>
<protein>
    <recommendedName>
        <fullName evidence="2">histidine kinase</fullName>
        <ecNumber evidence="2">2.7.13.3</ecNumber>
    </recommendedName>
</protein>
<dbReference type="Proteomes" id="UP000092164">
    <property type="component" value="Unassembled WGS sequence"/>
</dbReference>
<evidence type="ECO:0000259" key="10">
    <source>
        <dbReference type="PROSITE" id="PS50109"/>
    </source>
</evidence>
<feature type="transmembrane region" description="Helical" evidence="9">
    <location>
        <begin position="417"/>
        <end position="436"/>
    </location>
</feature>
<dbReference type="EC" id="2.7.13.3" evidence="2"/>
<dbReference type="Gene3D" id="3.30.565.10">
    <property type="entry name" value="Histidine kinase-like ATPase, C-terminal domain"/>
    <property type="match status" value="1"/>
</dbReference>
<dbReference type="Pfam" id="PF07568">
    <property type="entry name" value="HisKA_2"/>
    <property type="match status" value="1"/>
</dbReference>
<dbReference type="InterPro" id="IPR036890">
    <property type="entry name" value="HATPase_C_sf"/>
</dbReference>
<dbReference type="PROSITE" id="PS50005">
    <property type="entry name" value="TPR"/>
    <property type="match status" value="3"/>
</dbReference>
<keyword evidence="9" id="KW-1133">Transmembrane helix</keyword>
<keyword evidence="12" id="KW-1185">Reference proteome</keyword>
<evidence type="ECO:0000256" key="2">
    <source>
        <dbReference type="ARBA" id="ARBA00012438"/>
    </source>
</evidence>
<dbReference type="InterPro" id="IPR011495">
    <property type="entry name" value="Sig_transdc_His_kin_sub2_dim/P"/>
</dbReference>
<evidence type="ECO:0000256" key="3">
    <source>
        <dbReference type="ARBA" id="ARBA00022553"/>
    </source>
</evidence>
<name>A0A1B7ZBX3_9FLAO</name>
<keyword evidence="9" id="KW-0812">Transmembrane</keyword>
<dbReference type="SMART" id="SM00028">
    <property type="entry name" value="TPR"/>
    <property type="match status" value="6"/>
</dbReference>
<dbReference type="PANTHER" id="PTHR41523:SF8">
    <property type="entry name" value="ETHYLENE RESPONSE SENSOR PROTEIN"/>
    <property type="match status" value="1"/>
</dbReference>
<keyword evidence="8" id="KW-0802">TPR repeat</keyword>
<dbReference type="RefSeq" id="WP_068483949.1">
    <property type="nucleotide sequence ID" value="NZ_CP018760.1"/>
</dbReference>
<dbReference type="Gene3D" id="3.30.450.20">
    <property type="entry name" value="PAS domain"/>
    <property type="match status" value="1"/>
</dbReference>
<feature type="repeat" description="TPR" evidence="8">
    <location>
        <begin position="222"/>
        <end position="255"/>
    </location>
</feature>
<evidence type="ECO:0000256" key="7">
    <source>
        <dbReference type="ARBA" id="ARBA00022840"/>
    </source>
</evidence>
<dbReference type="KEGG" id="mart:BTR34_00885"/>
<evidence type="ECO:0000256" key="5">
    <source>
        <dbReference type="ARBA" id="ARBA00022741"/>
    </source>
</evidence>
<keyword evidence="7" id="KW-0067">ATP-binding</keyword>
<keyword evidence="3" id="KW-0597">Phosphoprotein</keyword>
<dbReference type="PANTHER" id="PTHR41523">
    <property type="entry name" value="TWO-COMPONENT SYSTEM SENSOR PROTEIN"/>
    <property type="match status" value="1"/>
</dbReference>
<dbReference type="InterPro" id="IPR011990">
    <property type="entry name" value="TPR-like_helical_dom_sf"/>
</dbReference>
<dbReference type="SUPFAM" id="SSF55874">
    <property type="entry name" value="ATPase domain of HSP90 chaperone/DNA topoisomerase II/histidine kinase"/>
    <property type="match status" value="1"/>
</dbReference>
<keyword evidence="5" id="KW-0547">Nucleotide-binding</keyword>
<sequence length="652" mass="75001">MRVNYLKIYPIILLSLLGLSFSYSQIVDLTSEHPYKKVFVETDNFGTSYLDTLEHNYKRVKRDSLRWSMLNDLAYYWHSRNLNKAITFTREGLRGTRLTDSLWHGRFQITQGAILLRLEKLDSAQLVLEDAKKKVRKTDLAFLNTQLGYVYERRGQLDSAADYALKSLELGKEHNDTKAMAMAYSDLSNLFWKQSKFESGVEYGLRSLELFEAWGITDLDYDFTLYVTGNNYLALEDYEQARKYYEQSIIIGERYGFYNNLSDVYISLVDLYSFLEEFEKAMEAGSNAVKYAELLENNFMIMRSWLAVGKLQNKKGNYKEAIEGLKKSILIATKDFGDAYYLSDAYKELGSAYAKQQDYKNAFYSFSKYDSLKNEVFTAEADHRISELRTEFDVAKKENTIALQEIQIKKQQSRQQLIIIISFLLLLLLLLAYKAISNNSKKNKLLQKKNSEKEFLLKEIHHRVKNNLEIVSSLLSLQASLIEDPKILNAMEQSQHRVHSMGMIHQKLYLGEKLATIEMKDYFNNLSDYILHSFGKNEDINILVEMDELELDVDMAIPIGLIVNELITNSLKYAFPNNRKGTLRLALTNNHDLIVLKVSDDGIGMPNASLNVGTGFGTQLVNLLVKQLDGKMVLLTEHGTTVNIQFQNIKAA</sequence>
<evidence type="ECO:0000256" key="9">
    <source>
        <dbReference type="SAM" id="Phobius"/>
    </source>
</evidence>
<dbReference type="PROSITE" id="PS50109">
    <property type="entry name" value="HIS_KIN"/>
    <property type="match status" value="1"/>
</dbReference>
<dbReference type="STRING" id="1836467.BTR34_00885"/>
<organism evidence="11 12">
    <name type="scientific">Maribacter hydrothermalis</name>
    <dbReference type="NCBI Taxonomy" id="1836467"/>
    <lineage>
        <taxon>Bacteria</taxon>
        <taxon>Pseudomonadati</taxon>
        <taxon>Bacteroidota</taxon>
        <taxon>Flavobacteriia</taxon>
        <taxon>Flavobacteriales</taxon>
        <taxon>Flavobacteriaceae</taxon>
        <taxon>Maribacter</taxon>
    </lineage>
</organism>
<evidence type="ECO:0000256" key="1">
    <source>
        <dbReference type="ARBA" id="ARBA00000085"/>
    </source>
</evidence>
<reference evidence="12" key="1">
    <citation type="submission" date="2016-06" db="EMBL/GenBank/DDBJ databases">
        <authorList>
            <person name="Zhan P."/>
        </authorList>
    </citation>
    <scope>NUCLEOTIDE SEQUENCE [LARGE SCALE GENOMIC DNA]</scope>
    <source>
        <strain evidence="12">T28</strain>
    </source>
</reference>
<dbReference type="AlphaFoldDB" id="A0A1B7ZBX3"/>
<feature type="repeat" description="TPR" evidence="8">
    <location>
        <begin position="343"/>
        <end position="376"/>
    </location>
</feature>